<feature type="region of interest" description="Disordered" evidence="4">
    <location>
        <begin position="1"/>
        <end position="37"/>
    </location>
</feature>
<sequence length="328" mass="37473">MNKLELESYPPEFRHLQTSQNPNPNQDTDDVEPDKEADPIPDWGAFRLINHGIPLSLLSQLEEQAKQLFSKPFEFKQASCSTTNNSPIKYFWGTPALTPSGATTLTHTINLVEGFNVFLAQLSQFQPHHHQLPLLESFRVVLVEYGKHVSTIATTLFDAMVKNLDLKLDPSKRSSYISQTTGNVRVYRYPPCFDAKGGLGLEAHTDSSVVSILAQHDTVSGLQFLRHQRWLTLNPIPNTLIVNIGDMMQAISEDRYKSARHRVKLKVKERRERVSICYFVFPDEDVVIENCKYKPFTYSHFRSHVQNDINTLGFKVGLPRFIRPSTHH</sequence>
<dbReference type="OrthoDB" id="288590at2759"/>
<dbReference type="PROSITE" id="PS51471">
    <property type="entry name" value="FE2OG_OXY"/>
    <property type="match status" value="1"/>
</dbReference>
<dbReference type="Gene3D" id="2.60.120.330">
    <property type="entry name" value="B-lactam Antibiotic, Isopenicillin N Synthase, Chain"/>
    <property type="match status" value="1"/>
</dbReference>
<dbReference type="Proteomes" id="UP000634136">
    <property type="component" value="Unassembled WGS sequence"/>
</dbReference>
<name>A0A834T631_9FABA</name>
<dbReference type="SUPFAM" id="SSF51197">
    <property type="entry name" value="Clavaminate synthase-like"/>
    <property type="match status" value="1"/>
</dbReference>
<dbReference type="InterPro" id="IPR027443">
    <property type="entry name" value="IPNS-like_sf"/>
</dbReference>
<evidence type="ECO:0000313" key="7">
    <source>
        <dbReference type="Proteomes" id="UP000634136"/>
    </source>
</evidence>
<dbReference type="GO" id="GO:0051213">
    <property type="term" value="F:dioxygenase activity"/>
    <property type="evidence" value="ECO:0007669"/>
    <property type="project" value="UniProtKB-KW"/>
</dbReference>
<proteinExistence type="inferred from homology"/>
<organism evidence="6 7">
    <name type="scientific">Senna tora</name>
    <dbReference type="NCBI Taxonomy" id="362788"/>
    <lineage>
        <taxon>Eukaryota</taxon>
        <taxon>Viridiplantae</taxon>
        <taxon>Streptophyta</taxon>
        <taxon>Embryophyta</taxon>
        <taxon>Tracheophyta</taxon>
        <taxon>Spermatophyta</taxon>
        <taxon>Magnoliopsida</taxon>
        <taxon>eudicotyledons</taxon>
        <taxon>Gunneridae</taxon>
        <taxon>Pentapetalae</taxon>
        <taxon>rosids</taxon>
        <taxon>fabids</taxon>
        <taxon>Fabales</taxon>
        <taxon>Fabaceae</taxon>
        <taxon>Caesalpinioideae</taxon>
        <taxon>Cassia clade</taxon>
        <taxon>Senna</taxon>
    </lineage>
</organism>
<accession>A0A834T631</accession>
<evidence type="ECO:0000256" key="2">
    <source>
        <dbReference type="ARBA" id="ARBA00023004"/>
    </source>
</evidence>
<dbReference type="InterPro" id="IPR044861">
    <property type="entry name" value="IPNS-like_FE2OG_OXY"/>
</dbReference>
<dbReference type="Pfam" id="PF14226">
    <property type="entry name" value="DIOX_N"/>
    <property type="match status" value="1"/>
</dbReference>
<dbReference type="GO" id="GO:0046872">
    <property type="term" value="F:metal ion binding"/>
    <property type="evidence" value="ECO:0007669"/>
    <property type="project" value="UniProtKB-KW"/>
</dbReference>
<dbReference type="Pfam" id="PF03171">
    <property type="entry name" value="2OG-FeII_Oxy"/>
    <property type="match status" value="1"/>
</dbReference>
<feature type="domain" description="Fe2OG dioxygenase" evidence="5">
    <location>
        <begin position="180"/>
        <end position="282"/>
    </location>
</feature>
<keyword evidence="2 3" id="KW-0408">Iron</keyword>
<keyword evidence="7" id="KW-1185">Reference proteome</keyword>
<evidence type="ECO:0000313" key="6">
    <source>
        <dbReference type="EMBL" id="KAF7816115.1"/>
    </source>
</evidence>
<dbReference type="InterPro" id="IPR005123">
    <property type="entry name" value="Oxoglu/Fe-dep_dioxygenase_dom"/>
</dbReference>
<keyword evidence="3" id="KW-0560">Oxidoreductase</keyword>
<keyword evidence="1 3" id="KW-0479">Metal-binding</keyword>
<dbReference type="InterPro" id="IPR050231">
    <property type="entry name" value="Iron_ascorbate_oxido_reductase"/>
</dbReference>
<evidence type="ECO:0000256" key="3">
    <source>
        <dbReference type="RuleBase" id="RU003682"/>
    </source>
</evidence>
<comment type="similarity">
    <text evidence="3">Belongs to the iron/ascorbate-dependent oxidoreductase family.</text>
</comment>
<comment type="caution">
    <text evidence="6">The sequence shown here is derived from an EMBL/GenBank/DDBJ whole genome shotgun (WGS) entry which is preliminary data.</text>
</comment>
<feature type="compositionally biased region" description="Polar residues" evidence="4">
    <location>
        <begin position="16"/>
        <end position="26"/>
    </location>
</feature>
<evidence type="ECO:0000256" key="1">
    <source>
        <dbReference type="ARBA" id="ARBA00022723"/>
    </source>
</evidence>
<keyword evidence="6" id="KW-0223">Dioxygenase</keyword>
<gene>
    <name evidence="6" type="ORF">G2W53_030084</name>
</gene>
<dbReference type="InterPro" id="IPR026992">
    <property type="entry name" value="DIOX_N"/>
</dbReference>
<protein>
    <submittedName>
        <fullName evidence="6">Gibberellin 2-beta-dioxygenase 8</fullName>
    </submittedName>
</protein>
<evidence type="ECO:0000259" key="5">
    <source>
        <dbReference type="PROSITE" id="PS51471"/>
    </source>
</evidence>
<dbReference type="PANTHER" id="PTHR47990">
    <property type="entry name" value="2-OXOGLUTARATE (2OG) AND FE(II)-DEPENDENT OXYGENASE SUPERFAMILY PROTEIN-RELATED"/>
    <property type="match status" value="1"/>
</dbReference>
<dbReference type="AlphaFoldDB" id="A0A834T631"/>
<dbReference type="EMBL" id="JAAIUW010000009">
    <property type="protein sequence ID" value="KAF7816115.1"/>
    <property type="molecule type" value="Genomic_DNA"/>
</dbReference>
<evidence type="ECO:0000256" key="4">
    <source>
        <dbReference type="SAM" id="MobiDB-lite"/>
    </source>
</evidence>
<reference evidence="6" key="1">
    <citation type="submission" date="2020-09" db="EMBL/GenBank/DDBJ databases">
        <title>Genome-Enabled Discovery of Anthraquinone Biosynthesis in Senna tora.</title>
        <authorList>
            <person name="Kang S.-H."/>
            <person name="Pandey R.P."/>
            <person name="Lee C.-M."/>
            <person name="Sim J.-S."/>
            <person name="Jeong J.-T."/>
            <person name="Choi B.-S."/>
            <person name="Jung M."/>
            <person name="Ginzburg D."/>
            <person name="Zhao K."/>
            <person name="Won S.Y."/>
            <person name="Oh T.-J."/>
            <person name="Yu Y."/>
            <person name="Kim N.-H."/>
            <person name="Lee O.R."/>
            <person name="Lee T.-H."/>
            <person name="Bashyal P."/>
            <person name="Kim T.-S."/>
            <person name="Lee W.-H."/>
            <person name="Kawkins C."/>
            <person name="Kim C.-K."/>
            <person name="Kim J.S."/>
            <person name="Ahn B.O."/>
            <person name="Rhee S.Y."/>
            <person name="Sohng J.K."/>
        </authorList>
    </citation>
    <scope>NUCLEOTIDE SEQUENCE</scope>
    <source>
        <tissue evidence="6">Leaf</tissue>
    </source>
</reference>